<dbReference type="GO" id="GO:0004497">
    <property type="term" value="F:monooxygenase activity"/>
    <property type="evidence" value="ECO:0007669"/>
    <property type="project" value="UniProtKB-KW"/>
</dbReference>
<accession>F0QSQ0</accession>
<keyword evidence="4" id="KW-1185">Reference proteome</keyword>
<keyword evidence="1" id="KW-0560">Oxidoreductase</keyword>
<dbReference type="InterPro" id="IPR023753">
    <property type="entry name" value="FAD/NAD-binding_dom"/>
</dbReference>
<dbReference type="AlphaFoldDB" id="F0QSQ0"/>
<evidence type="ECO:0000313" key="4">
    <source>
        <dbReference type="Proteomes" id="UP000007485"/>
    </source>
</evidence>
<reference evidence="3 4" key="1">
    <citation type="journal article" date="2011" name="J. Bacteriol.">
        <title>Complete genome sequence of 'Vulcanisaeta moutnovskia' strain 768-28, a novel member of the hyperthermophilic crenarchaeal genus vulcanisaeta.</title>
        <authorList>
            <person name="Gumerov V.M."/>
            <person name="Mardanov A.V."/>
            <person name="Beletsky A.V."/>
            <person name="Prokofeva M.I."/>
            <person name="Bonch-Osmolovskaya E.A."/>
            <person name="Ravin N.V."/>
            <person name="Skryabin K.G."/>
        </authorList>
    </citation>
    <scope>NUCLEOTIDE SEQUENCE [LARGE SCALE GENOMIC DNA]</scope>
    <source>
        <strain evidence="3 4">768-28</strain>
    </source>
</reference>
<feature type="domain" description="FAD/NAD(P)-binding" evidence="2">
    <location>
        <begin position="5"/>
        <end position="160"/>
    </location>
</feature>
<dbReference type="STRING" id="985053.VMUT_1362"/>
<dbReference type="Pfam" id="PF07992">
    <property type="entry name" value="Pyr_redox_2"/>
    <property type="match status" value="1"/>
</dbReference>
<dbReference type="SUPFAM" id="SSF51905">
    <property type="entry name" value="FAD/NAD(P)-binding domain"/>
    <property type="match status" value="1"/>
</dbReference>
<proteinExistence type="predicted"/>
<dbReference type="PRINTS" id="PR00420">
    <property type="entry name" value="RNGMNOXGNASE"/>
</dbReference>
<dbReference type="EMBL" id="CP002529">
    <property type="protein sequence ID" value="ADY01567.1"/>
    <property type="molecule type" value="Genomic_DNA"/>
</dbReference>
<dbReference type="HOGENOM" id="CLU_862275_0_0_2"/>
<protein>
    <submittedName>
        <fullName evidence="3">Monooxygenase FAD-binding protein</fullName>
    </submittedName>
</protein>
<evidence type="ECO:0000259" key="2">
    <source>
        <dbReference type="Pfam" id="PF07992"/>
    </source>
</evidence>
<keyword evidence="3" id="KW-0503">Monooxygenase</keyword>
<dbReference type="InterPro" id="IPR051691">
    <property type="entry name" value="Metab_Enz_Cyan_OpOx_G3PDH"/>
</dbReference>
<dbReference type="Proteomes" id="UP000007485">
    <property type="component" value="Chromosome"/>
</dbReference>
<name>F0QSQ0_VULM7</name>
<dbReference type="OrthoDB" id="27340at2157"/>
<dbReference type="Gene3D" id="3.50.50.60">
    <property type="entry name" value="FAD/NAD(P)-binding domain"/>
    <property type="match status" value="2"/>
</dbReference>
<dbReference type="KEGG" id="vmo:VMUT_1362"/>
<gene>
    <name evidence="3" type="ordered locus">VMUT_1362</name>
</gene>
<dbReference type="InterPro" id="IPR036188">
    <property type="entry name" value="FAD/NAD-bd_sf"/>
</dbReference>
<evidence type="ECO:0000256" key="1">
    <source>
        <dbReference type="ARBA" id="ARBA00023002"/>
    </source>
</evidence>
<dbReference type="PANTHER" id="PTHR42949">
    <property type="entry name" value="ANAEROBIC GLYCEROL-3-PHOSPHATE DEHYDROGENASE SUBUNIT B"/>
    <property type="match status" value="1"/>
</dbReference>
<dbReference type="PANTHER" id="PTHR42949:SF3">
    <property type="entry name" value="ANAEROBIC GLYCEROL-3-PHOSPHATE DEHYDROGENASE SUBUNIT B"/>
    <property type="match status" value="1"/>
</dbReference>
<organism evidence="3 4">
    <name type="scientific">Vulcanisaeta moutnovskia (strain 768-28)</name>
    <dbReference type="NCBI Taxonomy" id="985053"/>
    <lineage>
        <taxon>Archaea</taxon>
        <taxon>Thermoproteota</taxon>
        <taxon>Thermoprotei</taxon>
        <taxon>Thermoproteales</taxon>
        <taxon>Thermoproteaceae</taxon>
        <taxon>Vulcanisaeta</taxon>
    </lineage>
</organism>
<dbReference type="RefSeq" id="WP_013604729.1">
    <property type="nucleotide sequence ID" value="NC_015151.1"/>
</dbReference>
<sequence>MVGYTVIGAGLAGLSLALELRRLGVDIEVIEYRDYAGGIHALIPEVRGVINDALNEVNIRLITTAIKIDSTVYEVWRGGYRRLSDNALVATGFRVMTMPELGIYGERPAGIYPHHAVLDMLHYDLLPGKNVIIYGDNTYAISLARELMRRGATAHVVSPTKLNVRTASGDVEVIIGKVRYVKGLGRVERVLVNNEWVIADTLVISVFKPFNPFPEFRAVGQSAIEIYDPSIVIESGKIMARELMSKSNEFITINSDLPIYPGNRVSRDIRRVIIPCGGCRVMINDREYVINGDAAVIELPDVERVSIRRVVS</sequence>
<dbReference type="eggNOG" id="arCOG01293">
    <property type="taxonomic scope" value="Archaea"/>
</dbReference>
<dbReference type="GeneID" id="10289014"/>
<evidence type="ECO:0000313" key="3">
    <source>
        <dbReference type="EMBL" id="ADY01567.1"/>
    </source>
</evidence>